<dbReference type="Gene3D" id="1.20.1720.10">
    <property type="entry name" value="Multidrug resistance protein D"/>
    <property type="match status" value="1"/>
</dbReference>
<comment type="caution">
    <text evidence="8">The sequence shown here is derived from an EMBL/GenBank/DDBJ whole genome shotgun (WGS) entry which is preliminary data.</text>
</comment>
<dbReference type="AlphaFoldDB" id="A0A370TWU9"/>
<dbReference type="PROSITE" id="PS50850">
    <property type="entry name" value="MFS"/>
    <property type="match status" value="1"/>
</dbReference>
<gene>
    <name evidence="8" type="ORF">BP5553_04340</name>
</gene>
<evidence type="ECO:0000259" key="7">
    <source>
        <dbReference type="PROSITE" id="PS50850"/>
    </source>
</evidence>
<keyword evidence="3 6" id="KW-1133">Transmembrane helix</keyword>
<dbReference type="Proteomes" id="UP000254866">
    <property type="component" value="Unassembled WGS sequence"/>
</dbReference>
<feature type="transmembrane region" description="Helical" evidence="6">
    <location>
        <begin position="45"/>
        <end position="73"/>
    </location>
</feature>
<dbReference type="InterPro" id="IPR020846">
    <property type="entry name" value="MFS_dom"/>
</dbReference>
<dbReference type="GO" id="GO:0005886">
    <property type="term" value="C:plasma membrane"/>
    <property type="evidence" value="ECO:0007669"/>
    <property type="project" value="TreeGrafter"/>
</dbReference>
<sequence length="558" mass="60144">MASEKPENVERQAPSEPERPEDNISSDGQVDNAMVKREPMTTWRLTLVLACIGVGLFLSLLDTTVVATMLTAISEDFGGFRDAPWIILAYTLSYVGFAVALARVSDVVGRKAVVCVSFFIFLVASLACGFATSLEQLIGFRAVQGIGGAGLYAMAMIIYPEVTPPGLVPAISAVIGLIVALAGVSGPIIGGLLTTYSSWRGPCALIPGVVFYFCWPNNFQALDKVQFRHLDYVGIVLVMLGTVLPVFIANQAAVREYAWNSATSICILVLSGLTWVILLLWQWQLSRNPRFRLIRPQLPFRLITDPVMASVFVCTFLAGFIIHLSIISIPLRAQIVNVYDAVKSGILLLPLMGGMAVGSALGGAVSAKRNLTFWTLNLASIFMLIGSALMSTIPGTLSPAARQWAFEAILGLGLGLNLSSSTLMTSLQAEFEDYSIAQGLTAQMRLFGGSAGVAASFTVLNTKIHNTLGSVLSPEQLNDFYKSPVAILSFTIAEKLEVRETYIEAFAIDMRICIGISVASLLVSICTYQRDPPSIKKRLGDLEKFHARGVDIPVTEAV</sequence>
<dbReference type="PANTHER" id="PTHR23501:SF43">
    <property type="entry name" value="MULTIDRUG TRANSPORTER, PUTATIVE (AFU_ORTHOLOGUE AFUA_6G03040)-RELATED"/>
    <property type="match status" value="1"/>
</dbReference>
<feature type="transmembrane region" description="Helical" evidence="6">
    <location>
        <begin position="171"/>
        <end position="193"/>
    </location>
</feature>
<dbReference type="PROSITE" id="PS00216">
    <property type="entry name" value="SUGAR_TRANSPORT_1"/>
    <property type="match status" value="1"/>
</dbReference>
<protein>
    <recommendedName>
        <fullName evidence="7">Major facilitator superfamily (MFS) profile domain-containing protein</fullName>
    </recommendedName>
</protein>
<evidence type="ECO:0000256" key="1">
    <source>
        <dbReference type="ARBA" id="ARBA00004141"/>
    </source>
</evidence>
<dbReference type="InterPro" id="IPR036259">
    <property type="entry name" value="MFS_trans_sf"/>
</dbReference>
<dbReference type="GeneID" id="43597189"/>
<feature type="transmembrane region" description="Helical" evidence="6">
    <location>
        <begin position="112"/>
        <end position="132"/>
    </location>
</feature>
<dbReference type="RefSeq" id="XP_031872656.1">
    <property type="nucleotide sequence ID" value="XM_032012963.1"/>
</dbReference>
<organism evidence="8 9">
    <name type="scientific">Venustampulla echinocandica</name>
    <dbReference type="NCBI Taxonomy" id="2656787"/>
    <lineage>
        <taxon>Eukaryota</taxon>
        <taxon>Fungi</taxon>
        <taxon>Dikarya</taxon>
        <taxon>Ascomycota</taxon>
        <taxon>Pezizomycotina</taxon>
        <taxon>Leotiomycetes</taxon>
        <taxon>Helotiales</taxon>
        <taxon>Pleuroascaceae</taxon>
        <taxon>Venustampulla</taxon>
    </lineage>
</organism>
<feature type="transmembrane region" description="Helical" evidence="6">
    <location>
        <begin position="346"/>
        <end position="367"/>
    </location>
</feature>
<keyword evidence="4 6" id="KW-0472">Membrane</keyword>
<dbReference type="SUPFAM" id="SSF103473">
    <property type="entry name" value="MFS general substrate transporter"/>
    <property type="match status" value="1"/>
</dbReference>
<evidence type="ECO:0000313" key="9">
    <source>
        <dbReference type="Proteomes" id="UP000254866"/>
    </source>
</evidence>
<feature type="transmembrane region" description="Helical" evidence="6">
    <location>
        <begin position="230"/>
        <end position="249"/>
    </location>
</feature>
<feature type="transmembrane region" description="Helical" evidence="6">
    <location>
        <begin position="302"/>
        <end position="326"/>
    </location>
</feature>
<feature type="transmembrane region" description="Helical" evidence="6">
    <location>
        <begin position="374"/>
        <end position="393"/>
    </location>
</feature>
<dbReference type="PRINTS" id="PR01036">
    <property type="entry name" value="TCRTETB"/>
</dbReference>
<feature type="transmembrane region" description="Helical" evidence="6">
    <location>
        <begin position="85"/>
        <end position="105"/>
    </location>
</feature>
<feature type="transmembrane region" description="Helical" evidence="6">
    <location>
        <begin position="199"/>
        <end position="218"/>
    </location>
</feature>
<dbReference type="PANTHER" id="PTHR23501">
    <property type="entry name" value="MAJOR FACILITATOR SUPERFAMILY"/>
    <property type="match status" value="1"/>
</dbReference>
<dbReference type="EMBL" id="NPIC01000002">
    <property type="protein sequence ID" value="RDL40000.1"/>
    <property type="molecule type" value="Genomic_DNA"/>
</dbReference>
<name>A0A370TWU9_9HELO</name>
<dbReference type="OrthoDB" id="440553at2759"/>
<evidence type="ECO:0000256" key="5">
    <source>
        <dbReference type="SAM" id="MobiDB-lite"/>
    </source>
</evidence>
<proteinExistence type="predicted"/>
<feature type="domain" description="Major facilitator superfamily (MFS) profile" evidence="7">
    <location>
        <begin position="48"/>
        <end position="502"/>
    </location>
</feature>
<keyword evidence="9" id="KW-1185">Reference proteome</keyword>
<reference evidence="8 9" key="1">
    <citation type="journal article" date="2018" name="IMA Fungus">
        <title>IMA Genome-F 9: Draft genome sequence of Annulohypoxylon stygium, Aspergillus mulundensis, Berkeleyomyces basicola (syn. Thielaviopsis basicola), Ceratocystis smalleyi, two Cercospora beticola strains, Coleophoma cylindrospora, Fusarium fracticaudum, Phialophora cf. hyalina, and Morchella septimelata.</title>
        <authorList>
            <person name="Wingfield B.D."/>
            <person name="Bills G.F."/>
            <person name="Dong Y."/>
            <person name="Huang W."/>
            <person name="Nel W.J."/>
            <person name="Swalarsk-Parry B.S."/>
            <person name="Vaghefi N."/>
            <person name="Wilken P.M."/>
            <person name="An Z."/>
            <person name="de Beer Z.W."/>
            <person name="De Vos L."/>
            <person name="Chen L."/>
            <person name="Duong T.A."/>
            <person name="Gao Y."/>
            <person name="Hammerbacher A."/>
            <person name="Kikkert J.R."/>
            <person name="Li Y."/>
            <person name="Li H."/>
            <person name="Li K."/>
            <person name="Li Q."/>
            <person name="Liu X."/>
            <person name="Ma X."/>
            <person name="Naidoo K."/>
            <person name="Pethybridge S.J."/>
            <person name="Sun J."/>
            <person name="Steenkamp E.T."/>
            <person name="van der Nest M.A."/>
            <person name="van Wyk S."/>
            <person name="Wingfield M.J."/>
            <person name="Xiong C."/>
            <person name="Yue Q."/>
            <person name="Zhang X."/>
        </authorList>
    </citation>
    <scope>NUCLEOTIDE SEQUENCE [LARGE SCALE GENOMIC DNA]</scope>
    <source>
        <strain evidence="8 9">BP 5553</strain>
    </source>
</reference>
<feature type="region of interest" description="Disordered" evidence="5">
    <location>
        <begin position="1"/>
        <end position="31"/>
    </location>
</feature>
<dbReference type="InterPro" id="IPR011701">
    <property type="entry name" value="MFS"/>
</dbReference>
<dbReference type="InterPro" id="IPR005829">
    <property type="entry name" value="Sugar_transporter_CS"/>
</dbReference>
<dbReference type="GO" id="GO:0022857">
    <property type="term" value="F:transmembrane transporter activity"/>
    <property type="evidence" value="ECO:0007669"/>
    <property type="project" value="InterPro"/>
</dbReference>
<comment type="subcellular location">
    <subcellularLocation>
        <location evidence="1">Membrane</location>
        <topology evidence="1">Multi-pass membrane protein</topology>
    </subcellularLocation>
</comment>
<accession>A0A370TWU9</accession>
<feature type="transmembrane region" description="Helical" evidence="6">
    <location>
        <begin position="261"/>
        <end position="281"/>
    </location>
</feature>
<feature type="compositionally biased region" description="Basic and acidic residues" evidence="5">
    <location>
        <begin position="1"/>
        <end position="10"/>
    </location>
</feature>
<evidence type="ECO:0000256" key="4">
    <source>
        <dbReference type="ARBA" id="ARBA00023136"/>
    </source>
</evidence>
<feature type="transmembrane region" description="Helical" evidence="6">
    <location>
        <begin position="138"/>
        <end position="159"/>
    </location>
</feature>
<keyword evidence="2 6" id="KW-0812">Transmembrane</keyword>
<dbReference type="Pfam" id="PF07690">
    <property type="entry name" value="MFS_1"/>
    <property type="match status" value="1"/>
</dbReference>
<evidence type="ECO:0000256" key="6">
    <source>
        <dbReference type="SAM" id="Phobius"/>
    </source>
</evidence>
<evidence type="ECO:0000256" key="3">
    <source>
        <dbReference type="ARBA" id="ARBA00022989"/>
    </source>
</evidence>
<evidence type="ECO:0000256" key="2">
    <source>
        <dbReference type="ARBA" id="ARBA00022692"/>
    </source>
</evidence>
<evidence type="ECO:0000313" key="8">
    <source>
        <dbReference type="EMBL" id="RDL40000.1"/>
    </source>
</evidence>